<evidence type="ECO:0000259" key="1">
    <source>
        <dbReference type="Pfam" id="PF01869"/>
    </source>
</evidence>
<dbReference type="InterPro" id="IPR002731">
    <property type="entry name" value="ATPase_BadF"/>
</dbReference>
<accession>A0A2U1TFI0</accession>
<proteinExistence type="predicted"/>
<organism evidence="2 3">
    <name type="scientific">Mycetocola zhujimingii</name>
    <dbReference type="NCBI Taxonomy" id="2079792"/>
    <lineage>
        <taxon>Bacteria</taxon>
        <taxon>Bacillati</taxon>
        <taxon>Actinomycetota</taxon>
        <taxon>Actinomycetes</taxon>
        <taxon>Micrococcales</taxon>
        <taxon>Microbacteriaceae</taxon>
        <taxon>Mycetocola</taxon>
    </lineage>
</organism>
<reference evidence="3" key="1">
    <citation type="submission" date="2018-04" db="EMBL/GenBank/DDBJ databases">
        <authorList>
            <person name="Liu S."/>
            <person name="Wang Z."/>
            <person name="Li J."/>
        </authorList>
    </citation>
    <scope>NUCLEOTIDE SEQUENCE [LARGE SCALE GENOMIC DNA]</scope>
    <source>
        <strain evidence="3">622</strain>
    </source>
</reference>
<comment type="caution">
    <text evidence="2">The sequence shown here is derived from an EMBL/GenBank/DDBJ whole genome shotgun (WGS) entry which is preliminary data.</text>
</comment>
<evidence type="ECO:0000313" key="2">
    <source>
        <dbReference type="EMBL" id="PWC07634.1"/>
    </source>
</evidence>
<dbReference type="EMBL" id="QEFB01000003">
    <property type="protein sequence ID" value="PWC07634.1"/>
    <property type="molecule type" value="Genomic_DNA"/>
</dbReference>
<dbReference type="PANTHER" id="PTHR43190">
    <property type="entry name" value="N-ACETYL-D-GLUCOSAMINE KINASE"/>
    <property type="match status" value="1"/>
</dbReference>
<sequence length="328" mass="33115">MINVLAIDAGGTSTRAVLLDETGHCHGYGFAGGGNPVSSGPDRAAASITAAAEVASDAAGRPPGDVGHVLIAMAGMSVSGPIDWVTTPLAARGFPATAHVASDLLAIYFSGTWEPDGYAMVAGTGSAGIRVRGGATEATADGLGWLLGDAGSGYWIGHRVVGAAVASLDGRAEPTALVPLVLEAAGIEDSRERGPDGRSSSLRALAQALYGLRPVELSRFAPLAFAAGSDATARAILDDAIDALARLFDAISVRDLAGPLVFGGSILTSQPRVSEGVAEIIRGSGFDPEIRTVPDGVVGAAVLGLRSAGIDVTADIFDRIRSTLAHLR</sequence>
<gene>
    <name evidence="2" type="ORF">DF223_04905</name>
</gene>
<dbReference type="SUPFAM" id="SSF53067">
    <property type="entry name" value="Actin-like ATPase domain"/>
    <property type="match status" value="2"/>
</dbReference>
<dbReference type="AlphaFoldDB" id="A0A2U1TFI0"/>
<dbReference type="InterPro" id="IPR052519">
    <property type="entry name" value="Euk-type_GlcNAc_Kinase"/>
</dbReference>
<dbReference type="Gene3D" id="3.30.420.40">
    <property type="match status" value="2"/>
</dbReference>
<evidence type="ECO:0000313" key="3">
    <source>
        <dbReference type="Proteomes" id="UP000244962"/>
    </source>
</evidence>
<dbReference type="Proteomes" id="UP000244962">
    <property type="component" value="Unassembled WGS sequence"/>
</dbReference>
<dbReference type="PANTHER" id="PTHR43190:SF3">
    <property type="entry name" value="N-ACETYL-D-GLUCOSAMINE KINASE"/>
    <property type="match status" value="1"/>
</dbReference>
<dbReference type="InterPro" id="IPR043129">
    <property type="entry name" value="ATPase_NBD"/>
</dbReference>
<dbReference type="RefSeq" id="WP_108962397.1">
    <property type="nucleotide sequence ID" value="NZ_QEFB01000003.1"/>
</dbReference>
<dbReference type="Pfam" id="PF01869">
    <property type="entry name" value="BcrAD_BadFG"/>
    <property type="match status" value="1"/>
</dbReference>
<feature type="domain" description="ATPase BadF/BadG/BcrA/BcrD type" evidence="1">
    <location>
        <begin position="7"/>
        <end position="304"/>
    </location>
</feature>
<keyword evidence="3" id="KW-1185">Reference proteome</keyword>
<name>A0A2U1TFI0_9MICO</name>
<protein>
    <recommendedName>
        <fullName evidence="1">ATPase BadF/BadG/BcrA/BcrD type domain-containing protein</fullName>
    </recommendedName>
</protein>